<evidence type="ECO:0000313" key="8">
    <source>
        <dbReference type="EMBL" id="RDX94197.1"/>
    </source>
</evidence>
<evidence type="ECO:0000256" key="1">
    <source>
        <dbReference type="ARBA" id="ARBA00004123"/>
    </source>
</evidence>
<name>A0A371GUG6_MUCPR</name>
<dbReference type="AlphaFoldDB" id="A0A371GUG6"/>
<keyword evidence="2" id="KW-0479">Metal-binding</keyword>
<dbReference type="PROSITE" id="PS50157">
    <property type="entry name" value="ZINC_FINGER_C2H2_2"/>
    <property type="match status" value="1"/>
</dbReference>
<dbReference type="EMBL" id="QJKJ01004432">
    <property type="protein sequence ID" value="RDX94197.1"/>
    <property type="molecule type" value="Genomic_DNA"/>
</dbReference>
<dbReference type="STRING" id="157652.A0A371GUG6"/>
<dbReference type="PANTHER" id="PTHR47287">
    <property type="entry name" value="C2H2 AND C2HC ZINC FINGERS SUPERFAMILY PROTEIN"/>
    <property type="match status" value="1"/>
</dbReference>
<dbReference type="InterPro" id="IPR013087">
    <property type="entry name" value="Znf_C2H2_type"/>
</dbReference>
<sequence>MKLKEKCLKPELKKACNSKRGVVLNSTKFSKDDMTQEPLVNKVVDSSLSDSEGVGDENRKGEAKTFSCTYCKREFSTSQALGGHQNAHKQERALAKRHQGFDAGGFGYFPYYSYPNFYNSHSLYGGSFNKALGVRTESMIHKHPWTPQYDHTWLRRDHRIPNKSIFDEFEIMKSDATLMPRDDDNGNANGRTLSLFPNSATNSLTHLVNTTTLATKIDDDSMPEETSKGASCNLDLSLKL</sequence>
<accession>A0A371GUG6</accession>
<dbReference type="PROSITE" id="PS00028">
    <property type="entry name" value="ZINC_FINGER_C2H2_1"/>
    <property type="match status" value="1"/>
</dbReference>
<dbReference type="InterPro" id="IPR036236">
    <property type="entry name" value="Znf_C2H2_sf"/>
</dbReference>
<evidence type="ECO:0000256" key="4">
    <source>
        <dbReference type="ARBA" id="ARBA00022833"/>
    </source>
</evidence>
<keyword evidence="4" id="KW-0862">Zinc</keyword>
<protein>
    <submittedName>
        <fullName evidence="8">Zinc finger protein 3</fullName>
    </submittedName>
</protein>
<evidence type="ECO:0000256" key="2">
    <source>
        <dbReference type="ARBA" id="ARBA00022723"/>
    </source>
</evidence>
<dbReference type="SUPFAM" id="SSF57667">
    <property type="entry name" value="beta-beta-alpha zinc fingers"/>
    <property type="match status" value="1"/>
</dbReference>
<feature type="domain" description="C2H2-type" evidence="7">
    <location>
        <begin position="66"/>
        <end position="93"/>
    </location>
</feature>
<dbReference type="GO" id="GO:0008270">
    <property type="term" value="F:zinc ion binding"/>
    <property type="evidence" value="ECO:0007669"/>
    <property type="project" value="UniProtKB-KW"/>
</dbReference>
<dbReference type="Proteomes" id="UP000257109">
    <property type="component" value="Unassembled WGS sequence"/>
</dbReference>
<dbReference type="InterPro" id="IPR044246">
    <property type="entry name" value="ZFP3-like"/>
</dbReference>
<gene>
    <name evidence="8" type="primary">ZFP3</name>
    <name evidence="8" type="ORF">CR513_23448</name>
</gene>
<organism evidence="8 9">
    <name type="scientific">Mucuna pruriens</name>
    <name type="common">Velvet bean</name>
    <name type="synonym">Dolichos pruriens</name>
    <dbReference type="NCBI Taxonomy" id="157652"/>
    <lineage>
        <taxon>Eukaryota</taxon>
        <taxon>Viridiplantae</taxon>
        <taxon>Streptophyta</taxon>
        <taxon>Embryophyta</taxon>
        <taxon>Tracheophyta</taxon>
        <taxon>Spermatophyta</taxon>
        <taxon>Magnoliopsida</taxon>
        <taxon>eudicotyledons</taxon>
        <taxon>Gunneridae</taxon>
        <taxon>Pentapetalae</taxon>
        <taxon>rosids</taxon>
        <taxon>fabids</taxon>
        <taxon>Fabales</taxon>
        <taxon>Fabaceae</taxon>
        <taxon>Papilionoideae</taxon>
        <taxon>50 kb inversion clade</taxon>
        <taxon>NPAAA clade</taxon>
        <taxon>indigoferoid/millettioid clade</taxon>
        <taxon>Phaseoleae</taxon>
        <taxon>Mucuna</taxon>
    </lineage>
</organism>
<comment type="caution">
    <text evidence="8">The sequence shown here is derived from an EMBL/GenBank/DDBJ whole genome shotgun (WGS) entry which is preliminary data.</text>
</comment>
<dbReference type="GO" id="GO:0009788">
    <property type="term" value="P:negative regulation of abscisic acid-activated signaling pathway"/>
    <property type="evidence" value="ECO:0007669"/>
    <property type="project" value="InterPro"/>
</dbReference>
<dbReference type="OrthoDB" id="1736050at2759"/>
<evidence type="ECO:0000256" key="5">
    <source>
        <dbReference type="ARBA" id="ARBA00023242"/>
    </source>
</evidence>
<dbReference type="Gene3D" id="3.30.160.60">
    <property type="entry name" value="Classic Zinc Finger"/>
    <property type="match status" value="1"/>
</dbReference>
<dbReference type="Pfam" id="PF13912">
    <property type="entry name" value="zf-C2H2_6"/>
    <property type="match status" value="1"/>
</dbReference>
<proteinExistence type="predicted"/>
<keyword evidence="9" id="KW-1185">Reference proteome</keyword>
<keyword evidence="3 6" id="KW-0863">Zinc-finger</keyword>
<dbReference type="PANTHER" id="PTHR47287:SF9">
    <property type="entry name" value="ZINC FINGER PROTEIN 4-LIKE"/>
    <property type="match status" value="1"/>
</dbReference>
<comment type="subcellular location">
    <subcellularLocation>
        <location evidence="1">Nucleus</location>
    </subcellularLocation>
</comment>
<keyword evidence="5" id="KW-0539">Nucleus</keyword>
<reference evidence="8" key="1">
    <citation type="submission" date="2018-05" db="EMBL/GenBank/DDBJ databases">
        <title>Draft genome of Mucuna pruriens seed.</title>
        <authorList>
            <person name="Nnadi N.E."/>
            <person name="Vos R."/>
            <person name="Hasami M.H."/>
            <person name="Devisetty U.K."/>
            <person name="Aguiy J.C."/>
        </authorList>
    </citation>
    <scope>NUCLEOTIDE SEQUENCE [LARGE SCALE GENOMIC DNA]</scope>
    <source>
        <strain evidence="8">JCA_2017</strain>
    </source>
</reference>
<dbReference type="GO" id="GO:0005634">
    <property type="term" value="C:nucleus"/>
    <property type="evidence" value="ECO:0007669"/>
    <property type="project" value="UniProtKB-SubCell"/>
</dbReference>
<evidence type="ECO:0000256" key="6">
    <source>
        <dbReference type="PROSITE-ProRule" id="PRU00042"/>
    </source>
</evidence>
<feature type="non-terminal residue" evidence="8">
    <location>
        <position position="1"/>
    </location>
</feature>
<evidence type="ECO:0000313" key="9">
    <source>
        <dbReference type="Proteomes" id="UP000257109"/>
    </source>
</evidence>
<evidence type="ECO:0000259" key="7">
    <source>
        <dbReference type="PROSITE" id="PS50157"/>
    </source>
</evidence>
<evidence type="ECO:0000256" key="3">
    <source>
        <dbReference type="ARBA" id="ARBA00022771"/>
    </source>
</evidence>